<reference evidence="1 2" key="1">
    <citation type="submission" date="2024-03" db="EMBL/GenBank/DDBJ databases">
        <title>Community enrichment and isolation of bacterial strains for fucoidan degradation.</title>
        <authorList>
            <person name="Sichert A."/>
        </authorList>
    </citation>
    <scope>NUCLEOTIDE SEQUENCE [LARGE SCALE GENOMIC DNA]</scope>
    <source>
        <strain evidence="1 2">AS76</strain>
    </source>
</reference>
<protein>
    <recommendedName>
        <fullName evidence="3">Terminase small subunit</fullName>
    </recommendedName>
</protein>
<accession>A0ABU9TW56</accession>
<dbReference type="EMBL" id="JBBMRA010000024">
    <property type="protein sequence ID" value="MEM5537940.1"/>
    <property type="molecule type" value="Genomic_DNA"/>
</dbReference>
<dbReference type="Proteomes" id="UP001449225">
    <property type="component" value="Unassembled WGS sequence"/>
</dbReference>
<comment type="caution">
    <text evidence="1">The sequence shown here is derived from an EMBL/GenBank/DDBJ whole genome shotgun (WGS) entry which is preliminary data.</text>
</comment>
<organism evidence="1 2">
    <name type="scientific">Neptuniibacter pectenicola</name>
    <dbReference type="NCBI Taxonomy" id="1806669"/>
    <lineage>
        <taxon>Bacteria</taxon>
        <taxon>Pseudomonadati</taxon>
        <taxon>Pseudomonadota</taxon>
        <taxon>Gammaproteobacteria</taxon>
        <taxon>Oceanospirillales</taxon>
        <taxon>Oceanospirillaceae</taxon>
        <taxon>Neptuniibacter</taxon>
    </lineage>
</organism>
<evidence type="ECO:0000313" key="1">
    <source>
        <dbReference type="EMBL" id="MEM5537940.1"/>
    </source>
</evidence>
<evidence type="ECO:0008006" key="3">
    <source>
        <dbReference type="Google" id="ProtNLM"/>
    </source>
</evidence>
<sequence length="143" mass="16318">MIRNISKKASLERKTAISKAFTSKWLNCREDKWEEINASGDIRGTEAYMDKHYSSLSLTEAESKLEELKELFILAGKNKRFSMNAKPEKGELNVDFLKAEIRYLKRVVKENDAPKPGLAERAEALGANQMSDRIRKLTVPVDK</sequence>
<proteinExistence type="predicted"/>
<evidence type="ECO:0000313" key="2">
    <source>
        <dbReference type="Proteomes" id="UP001449225"/>
    </source>
</evidence>
<name>A0ABU9TW56_9GAMM</name>
<gene>
    <name evidence="1" type="ORF">WNY58_16265</name>
</gene>
<dbReference type="RefSeq" id="WP_342855094.1">
    <property type="nucleotide sequence ID" value="NZ_JBBMRA010000024.1"/>
</dbReference>
<keyword evidence="2" id="KW-1185">Reference proteome</keyword>